<dbReference type="EMBL" id="CAJFCV020000001">
    <property type="protein sequence ID" value="CAG9082764.1"/>
    <property type="molecule type" value="Genomic_DNA"/>
</dbReference>
<comment type="similarity">
    <text evidence="2">Belongs to the patched family.</text>
</comment>
<feature type="compositionally biased region" description="Basic and acidic residues" evidence="8">
    <location>
        <begin position="1033"/>
        <end position="1042"/>
    </location>
</feature>
<protein>
    <submittedName>
        <fullName evidence="11">(pine wood nematode) hypothetical protein</fullName>
    </submittedName>
    <submittedName>
        <fullName evidence="14">SSD domain-containing protein</fullName>
    </submittedName>
</protein>
<dbReference type="Proteomes" id="UP000659654">
    <property type="component" value="Unassembled WGS sequence"/>
</dbReference>
<evidence type="ECO:0000313" key="13">
    <source>
        <dbReference type="Proteomes" id="UP000659654"/>
    </source>
</evidence>
<dbReference type="InterPro" id="IPR000731">
    <property type="entry name" value="SSD"/>
</dbReference>
<dbReference type="SUPFAM" id="SSF82866">
    <property type="entry name" value="Multidrug efflux transporter AcrB transmembrane domain"/>
    <property type="match status" value="2"/>
</dbReference>
<dbReference type="Gene3D" id="1.20.1640.10">
    <property type="entry name" value="Multidrug efflux transporter AcrB transmembrane domain"/>
    <property type="match status" value="2"/>
</dbReference>
<feature type="transmembrane region" description="Helical" evidence="9">
    <location>
        <begin position="477"/>
        <end position="498"/>
    </location>
</feature>
<feature type="transmembrane region" description="Helical" evidence="9">
    <location>
        <begin position="788"/>
        <end position="807"/>
    </location>
</feature>
<reference evidence="11" key="2">
    <citation type="submission" date="2020-09" db="EMBL/GenBank/DDBJ databases">
        <authorList>
            <person name="Kikuchi T."/>
        </authorList>
    </citation>
    <scope>NUCLEOTIDE SEQUENCE</scope>
    <source>
        <strain evidence="11">Ka4C1</strain>
    </source>
</reference>
<evidence type="ECO:0000313" key="12">
    <source>
        <dbReference type="Proteomes" id="UP000095284"/>
    </source>
</evidence>
<keyword evidence="7" id="KW-0325">Glycoprotein</keyword>
<feature type="transmembrane region" description="Helical" evidence="9">
    <location>
        <begin position="923"/>
        <end position="945"/>
    </location>
</feature>
<dbReference type="AlphaFoldDB" id="A0A1I7RLN7"/>
<reference evidence="14" key="1">
    <citation type="submission" date="2016-11" db="UniProtKB">
        <authorList>
            <consortium name="WormBaseParasite"/>
        </authorList>
    </citation>
    <scope>IDENTIFICATION</scope>
</reference>
<keyword evidence="6 9" id="KW-0472">Membrane</keyword>
<feature type="transmembrane region" description="Helical" evidence="9">
    <location>
        <begin position="388"/>
        <end position="411"/>
    </location>
</feature>
<keyword evidence="5 9" id="KW-1133">Transmembrane helix</keyword>
<evidence type="ECO:0000256" key="9">
    <source>
        <dbReference type="SAM" id="Phobius"/>
    </source>
</evidence>
<dbReference type="Proteomes" id="UP000582659">
    <property type="component" value="Unassembled WGS sequence"/>
</dbReference>
<gene>
    <name evidence="11" type="ORF">BXYJ_LOCUS990</name>
</gene>
<dbReference type="Pfam" id="PF02460">
    <property type="entry name" value="Patched"/>
    <property type="match status" value="1"/>
</dbReference>
<evidence type="ECO:0000256" key="5">
    <source>
        <dbReference type="ARBA" id="ARBA00022989"/>
    </source>
</evidence>
<dbReference type="WBParaSite" id="BXY_0162200.1">
    <property type="protein sequence ID" value="BXY_0162200.1"/>
    <property type="gene ID" value="BXY_0162200"/>
</dbReference>
<feature type="transmembrane region" description="Helical" evidence="9">
    <location>
        <begin position="890"/>
        <end position="911"/>
    </location>
</feature>
<dbReference type="GO" id="GO:0030659">
    <property type="term" value="C:cytoplasmic vesicle membrane"/>
    <property type="evidence" value="ECO:0007669"/>
    <property type="project" value="TreeGrafter"/>
</dbReference>
<evidence type="ECO:0000313" key="14">
    <source>
        <dbReference type="WBParaSite" id="BXY_0162200.1"/>
    </source>
</evidence>
<dbReference type="eggNOG" id="KOG1934">
    <property type="taxonomic scope" value="Eukaryota"/>
</dbReference>
<feature type="compositionally biased region" description="Polar residues" evidence="8">
    <location>
        <begin position="1043"/>
        <end position="1056"/>
    </location>
</feature>
<evidence type="ECO:0000256" key="1">
    <source>
        <dbReference type="ARBA" id="ARBA00004651"/>
    </source>
</evidence>
<feature type="transmembrane region" description="Helical" evidence="9">
    <location>
        <begin position="814"/>
        <end position="836"/>
    </location>
</feature>
<dbReference type="OrthoDB" id="6510177at2759"/>
<evidence type="ECO:0000256" key="3">
    <source>
        <dbReference type="ARBA" id="ARBA00022475"/>
    </source>
</evidence>
<organism evidence="12 14">
    <name type="scientific">Bursaphelenchus xylophilus</name>
    <name type="common">Pinewood nematode worm</name>
    <name type="synonym">Aphelenchoides xylophilus</name>
    <dbReference type="NCBI Taxonomy" id="6326"/>
    <lineage>
        <taxon>Eukaryota</taxon>
        <taxon>Metazoa</taxon>
        <taxon>Ecdysozoa</taxon>
        <taxon>Nematoda</taxon>
        <taxon>Chromadorea</taxon>
        <taxon>Rhabditida</taxon>
        <taxon>Tylenchina</taxon>
        <taxon>Tylenchomorpha</taxon>
        <taxon>Aphelenchoidea</taxon>
        <taxon>Aphelenchoididae</taxon>
        <taxon>Bursaphelenchus</taxon>
    </lineage>
</organism>
<dbReference type="GO" id="GO:0018996">
    <property type="term" value="P:molting cycle, collagen and cuticulin-based cuticle"/>
    <property type="evidence" value="ECO:0007669"/>
    <property type="project" value="TreeGrafter"/>
</dbReference>
<dbReference type="PROSITE" id="PS50156">
    <property type="entry name" value="SSD"/>
    <property type="match status" value="1"/>
</dbReference>
<dbReference type="GO" id="GO:0006897">
    <property type="term" value="P:endocytosis"/>
    <property type="evidence" value="ECO:0007669"/>
    <property type="project" value="TreeGrafter"/>
</dbReference>
<evidence type="ECO:0000256" key="7">
    <source>
        <dbReference type="ARBA" id="ARBA00023180"/>
    </source>
</evidence>
<evidence type="ECO:0000259" key="10">
    <source>
        <dbReference type="PROSITE" id="PS50156"/>
    </source>
</evidence>
<evidence type="ECO:0000313" key="11">
    <source>
        <dbReference type="EMBL" id="CAD5208754.1"/>
    </source>
</evidence>
<keyword evidence="4 9" id="KW-0812">Transmembrane</keyword>
<dbReference type="PANTHER" id="PTHR10796:SF97">
    <property type="entry name" value="SSD DOMAIN-CONTAINING PROTEIN"/>
    <property type="match status" value="1"/>
</dbReference>
<evidence type="ECO:0000256" key="4">
    <source>
        <dbReference type="ARBA" id="ARBA00022692"/>
    </source>
</evidence>
<feature type="transmembrane region" description="Helical" evidence="9">
    <location>
        <begin position="360"/>
        <end position="382"/>
    </location>
</feature>
<comment type="subcellular location">
    <subcellularLocation>
        <location evidence="1">Cell membrane</location>
        <topology evidence="1">Multi-pass membrane protein</topology>
    </subcellularLocation>
</comment>
<evidence type="ECO:0000256" key="6">
    <source>
        <dbReference type="ARBA" id="ARBA00023136"/>
    </source>
</evidence>
<sequence length="1096" mass="123875">MADRRRVSQRPFAERRRGSVLVGQRSIDIMNMNQNGEDGGPRFVKFIIRQYKRWGYFICDHDWKAMLICTAFSLLGLANVVFTPQQNDITGYTPYGARAIDEYSVYQDFFSENGLGVTVYLFALAKDGGTMLRDSHLKETIAVLDRAMDTVNLTNSKGESKPFSKFCKSFCRVNEPVRQFYNGFKIQSELAAKKQKLNGRLVLNYPQSTIFGQSFTLQQNFYGMEFWDDREARDTLDILEQAEDGNGTDVTTEQIQSHVSNMKSVKMVVMQLRAEHDPTWTNAQVKQYEMDMVEAFERKFSPKHLQLYVLSQTYVENEMIRAGISLLPYLTVGFFIMCACSVISVTIRAVYMQQHSLPKILLAITACVLPFMSCATALGLLFFCGMRFSSILCVIPFLVLAIGVDSSYLMIHEWQRVCKHSRDHPSRKSMQVGYRVAEVLSEVGPAILISVLTNVFADGVGSFTSSPEITLLCVGNLTSMIVAYIYQMTFYAGLFSLVGRYEIAQERKERSIFEASLRTAKFDRKQHLQRQPSKFHDNTKEAISHTMEVYVSIVANKFVASLTILVYFMYLAFSIYGITQMNINLTTQKLFAADSPLLELDKLRVEYQVPHFTMATVFVNQPGNLSDPKRLERLNEFVEDMEKIRGSWGKIGTQYFVRDYETFQGTFDDFDVDALEAEEEAEDNGVSAALTAKKPLPFDGDDLDHFVKWPEYSFWSGFLQLDNKTHDLERFFFTTGYHGKEISIWTKRGELLNTWRATVDKYKDDFKASVFHEDAVFLDLIENMPTDTWQSVLGTLICMGAVCFLFLNSFFTVVMASTSVLSICAGILGILSWWGVDLDPITMAAMIISIGCSVDIPAHVSYHYYQASKRSTPDVDDTPEAKLVNCLSSVAFPAVQAGVSTILCVCSLLFVKLYMSMVFVKTMVVCVVLCNIHGLIFLPAFLIIFDSCFTHAKNTVKKVKKAKNKNKNVENGTANPNRRRIQPQEDRKKDHLDHMSPDRPQLSPDPSPLPSPKPSTGKSEKLPEANGPGNVGEAEKSTKDSFESVNLTRPTTIEIQDSTEDEQKPVVSPQNSVDRGENRKPSKLTPQKAVEEELSV</sequence>
<evidence type="ECO:0000256" key="2">
    <source>
        <dbReference type="ARBA" id="ARBA00005585"/>
    </source>
</evidence>
<name>A0A1I7RLN7_BURXY</name>
<dbReference type="PANTHER" id="PTHR10796">
    <property type="entry name" value="PATCHED-RELATED"/>
    <property type="match status" value="1"/>
</dbReference>
<dbReference type="Proteomes" id="UP000095284">
    <property type="component" value="Unplaced"/>
</dbReference>
<feature type="region of interest" description="Disordered" evidence="8">
    <location>
        <begin position="959"/>
        <end position="1096"/>
    </location>
</feature>
<accession>A0A1I7RLN7</accession>
<feature type="compositionally biased region" description="Basic and acidic residues" evidence="8">
    <location>
        <begin position="982"/>
        <end position="997"/>
    </location>
</feature>
<proteinExistence type="inferred from homology"/>
<dbReference type="SMR" id="A0A1I7RLN7"/>
<feature type="compositionally biased region" description="Pro residues" evidence="8">
    <location>
        <begin position="1003"/>
        <end position="1013"/>
    </location>
</feature>
<feature type="transmembrane region" description="Helical" evidence="9">
    <location>
        <begin position="326"/>
        <end position="351"/>
    </location>
</feature>
<evidence type="ECO:0000256" key="8">
    <source>
        <dbReference type="SAM" id="MobiDB-lite"/>
    </source>
</evidence>
<keyword evidence="13" id="KW-1185">Reference proteome</keyword>
<feature type="transmembrane region" description="Helical" evidence="9">
    <location>
        <begin position="558"/>
        <end position="578"/>
    </location>
</feature>
<dbReference type="InterPro" id="IPR051697">
    <property type="entry name" value="Patched_domain-protein"/>
</dbReference>
<dbReference type="InterPro" id="IPR003392">
    <property type="entry name" value="PTHD_SSD"/>
</dbReference>
<feature type="domain" description="SSD" evidence="10">
    <location>
        <begin position="359"/>
        <end position="497"/>
    </location>
</feature>
<dbReference type="GO" id="GO:0005886">
    <property type="term" value="C:plasma membrane"/>
    <property type="evidence" value="ECO:0007669"/>
    <property type="project" value="UniProtKB-SubCell"/>
</dbReference>
<keyword evidence="3" id="KW-1003">Cell membrane</keyword>
<dbReference type="FunFam" id="1.20.1640.10:FF:000013">
    <property type="entry name" value="PaTched Related family"/>
    <property type="match status" value="1"/>
</dbReference>
<dbReference type="EMBL" id="CAJFDI010000001">
    <property type="protein sequence ID" value="CAD5208754.1"/>
    <property type="molecule type" value="Genomic_DNA"/>
</dbReference>